<comment type="caution">
    <text evidence="2">The sequence shown here is derived from an EMBL/GenBank/DDBJ whole genome shotgun (WGS) entry which is preliminary data.</text>
</comment>
<keyword evidence="3" id="KW-1185">Reference proteome</keyword>
<evidence type="ECO:0000313" key="3">
    <source>
        <dbReference type="Proteomes" id="UP000193642"/>
    </source>
</evidence>
<dbReference type="PROSITE" id="PS50181">
    <property type="entry name" value="FBOX"/>
    <property type="match status" value="1"/>
</dbReference>
<sequence>MESVCAVCEMGFWPTGNLRTWDAWHVKQRQTLGTNNARPSGLVEASRHETRFPGTRGEDFHGACLAVFGAYVSRFGHESARAWLESGGAAVATQHVLVSLLRRLPSIRRVALTHAQPERGDWRFANPLLLPPIEVLDVVELGQHTEDIYLLYLESIIFEAINKNCAYFYRRLGASTSPTILNLHVVKQNSIKIKTGRFACLPLSLIHRIASHLDPTSVARLRNVHPWFTSRLNIGARGINWKQIRGLGGFTNLPVEIICLILKCLDSTSLEVLEYVHPWFYYYLIFEEGSSVWRSLCEKEGWVEYDSAEFKTFSGQRIPASCHWKTLYKSFKEDPNVRNFMRIKENSYKILREFSKKLPEFQEEIASTWILNPTDFWAEDRLAILKDAETHQDAMLAELFVKDALQMSHSQSKSLLLNACISTAIRNNWVDVVRLLVSSGWLEKYRGPDLYATACVAGYDMFNLVLNSTTNGSLAMALFSAIETHNAEAHKTIISMKSRLQKEPRSDIISAMKRACQYGNAKVLQELNALFPGVIHESMTSDGTSLLSYAKLYVGNEEIIAQLQTWGLKN</sequence>
<reference evidence="2 3" key="1">
    <citation type="submission" date="2016-07" db="EMBL/GenBank/DDBJ databases">
        <title>Pervasive Adenine N6-methylation of Active Genes in Fungi.</title>
        <authorList>
            <consortium name="DOE Joint Genome Institute"/>
            <person name="Mondo S.J."/>
            <person name="Dannebaum R.O."/>
            <person name="Kuo R.C."/>
            <person name="Labutti K."/>
            <person name="Haridas S."/>
            <person name="Kuo A."/>
            <person name="Salamov A."/>
            <person name="Ahrendt S.R."/>
            <person name="Lipzen A."/>
            <person name="Sullivan W."/>
            <person name="Andreopoulos W.B."/>
            <person name="Clum A."/>
            <person name="Lindquist E."/>
            <person name="Daum C."/>
            <person name="Ramamoorthy G.K."/>
            <person name="Gryganskyi A."/>
            <person name="Culley D."/>
            <person name="Magnuson J.K."/>
            <person name="James T.Y."/>
            <person name="O'Malley M.A."/>
            <person name="Stajich J.E."/>
            <person name="Spatafora J.W."/>
            <person name="Visel A."/>
            <person name="Grigoriev I.V."/>
        </authorList>
    </citation>
    <scope>NUCLEOTIDE SEQUENCE [LARGE SCALE GENOMIC DNA]</scope>
    <source>
        <strain evidence="2 3">JEL800</strain>
    </source>
</reference>
<dbReference type="SUPFAM" id="SSF81383">
    <property type="entry name" value="F-box domain"/>
    <property type="match status" value="1"/>
</dbReference>
<feature type="domain" description="F-box" evidence="1">
    <location>
        <begin position="247"/>
        <end position="296"/>
    </location>
</feature>
<accession>A0A1Y2CX46</accession>
<dbReference type="AlphaFoldDB" id="A0A1Y2CX46"/>
<dbReference type="InterPro" id="IPR036770">
    <property type="entry name" value="Ankyrin_rpt-contain_sf"/>
</dbReference>
<dbReference type="Proteomes" id="UP000193642">
    <property type="component" value="Unassembled WGS sequence"/>
</dbReference>
<dbReference type="SUPFAM" id="SSF48403">
    <property type="entry name" value="Ankyrin repeat"/>
    <property type="match status" value="1"/>
</dbReference>
<proteinExistence type="predicted"/>
<dbReference type="InterPro" id="IPR001810">
    <property type="entry name" value="F-box_dom"/>
</dbReference>
<evidence type="ECO:0000313" key="2">
    <source>
        <dbReference type="EMBL" id="ORY51466.1"/>
    </source>
</evidence>
<evidence type="ECO:0000259" key="1">
    <source>
        <dbReference type="PROSITE" id="PS50181"/>
    </source>
</evidence>
<name>A0A1Y2CX46_9FUNG</name>
<dbReference type="InterPro" id="IPR036047">
    <property type="entry name" value="F-box-like_dom_sf"/>
</dbReference>
<dbReference type="EMBL" id="MCGO01000005">
    <property type="protein sequence ID" value="ORY51466.1"/>
    <property type="molecule type" value="Genomic_DNA"/>
</dbReference>
<protein>
    <recommendedName>
        <fullName evidence="1">F-box domain-containing protein</fullName>
    </recommendedName>
</protein>
<gene>
    <name evidence="2" type="ORF">BCR33DRAFT_846255</name>
</gene>
<organism evidence="2 3">
    <name type="scientific">Rhizoclosmatium globosum</name>
    <dbReference type="NCBI Taxonomy" id="329046"/>
    <lineage>
        <taxon>Eukaryota</taxon>
        <taxon>Fungi</taxon>
        <taxon>Fungi incertae sedis</taxon>
        <taxon>Chytridiomycota</taxon>
        <taxon>Chytridiomycota incertae sedis</taxon>
        <taxon>Chytridiomycetes</taxon>
        <taxon>Chytridiales</taxon>
        <taxon>Chytriomycetaceae</taxon>
        <taxon>Rhizoclosmatium</taxon>
    </lineage>
</organism>
<dbReference type="OrthoDB" id="10351894at2759"/>